<evidence type="ECO:0000313" key="1">
    <source>
        <dbReference type="EMBL" id="KAI4364428.1"/>
    </source>
</evidence>
<evidence type="ECO:0000313" key="2">
    <source>
        <dbReference type="Proteomes" id="UP001057402"/>
    </source>
</evidence>
<accession>A0ACB9QE50</accession>
<organism evidence="1 2">
    <name type="scientific">Melastoma candidum</name>
    <dbReference type="NCBI Taxonomy" id="119954"/>
    <lineage>
        <taxon>Eukaryota</taxon>
        <taxon>Viridiplantae</taxon>
        <taxon>Streptophyta</taxon>
        <taxon>Embryophyta</taxon>
        <taxon>Tracheophyta</taxon>
        <taxon>Spermatophyta</taxon>
        <taxon>Magnoliopsida</taxon>
        <taxon>eudicotyledons</taxon>
        <taxon>Gunneridae</taxon>
        <taxon>Pentapetalae</taxon>
        <taxon>rosids</taxon>
        <taxon>malvids</taxon>
        <taxon>Myrtales</taxon>
        <taxon>Melastomataceae</taxon>
        <taxon>Melastomatoideae</taxon>
        <taxon>Melastomateae</taxon>
        <taxon>Melastoma</taxon>
    </lineage>
</organism>
<protein>
    <submittedName>
        <fullName evidence="1">Uncharacterized protein</fullName>
    </submittedName>
</protein>
<keyword evidence="2" id="KW-1185">Reference proteome</keyword>
<reference evidence="2" key="1">
    <citation type="journal article" date="2023" name="Front. Plant Sci.">
        <title>Chromosomal-level genome assembly of Melastoma candidum provides insights into trichome evolution.</title>
        <authorList>
            <person name="Zhong Y."/>
            <person name="Wu W."/>
            <person name="Sun C."/>
            <person name="Zou P."/>
            <person name="Liu Y."/>
            <person name="Dai S."/>
            <person name="Zhou R."/>
        </authorList>
    </citation>
    <scope>NUCLEOTIDE SEQUENCE [LARGE SCALE GENOMIC DNA]</scope>
</reference>
<comment type="caution">
    <text evidence="1">The sequence shown here is derived from an EMBL/GenBank/DDBJ whole genome shotgun (WGS) entry which is preliminary data.</text>
</comment>
<dbReference type="Proteomes" id="UP001057402">
    <property type="component" value="Chromosome 6"/>
</dbReference>
<dbReference type="EMBL" id="CM042885">
    <property type="protein sequence ID" value="KAI4364428.1"/>
    <property type="molecule type" value="Genomic_DNA"/>
</dbReference>
<gene>
    <name evidence="1" type="ORF">MLD38_020521</name>
</gene>
<proteinExistence type="predicted"/>
<name>A0ACB9QE50_9MYRT</name>
<sequence>MILLLHLLSFLSPPPASAICGGAGGLGYIGKKVGGRTPVQDVGTNREIQDLGRFSVAEYNRMRHDGCGSRTHGELVFSRVVAAERQVVAGINYYLKIEAARGGPLGSGDGSDGREVFESVIVVRPWDWSKVMLDFGPSSSAMI</sequence>